<reference evidence="5 6" key="1">
    <citation type="submission" date="2024-02" db="EMBL/GenBank/DDBJ databases">
        <title>Herpetosiphon gulosus NBRC 112829.</title>
        <authorList>
            <person name="Ichikawa N."/>
            <person name="Katano-Makiyama Y."/>
            <person name="Hidaka K."/>
        </authorList>
    </citation>
    <scope>NUCLEOTIDE SEQUENCE [LARGE SCALE GENOMIC DNA]</scope>
    <source>
        <strain evidence="5 6">NBRC 112829</strain>
    </source>
</reference>
<dbReference type="PANTHER" id="PTHR22683">
    <property type="entry name" value="SPORULATION PROTEIN RELATED"/>
    <property type="match status" value="1"/>
</dbReference>
<evidence type="ECO:0000256" key="3">
    <source>
        <dbReference type="PROSITE-ProRule" id="PRU00289"/>
    </source>
</evidence>
<dbReference type="PANTHER" id="PTHR22683:SF41">
    <property type="entry name" value="DNA TRANSLOCASE FTSK"/>
    <property type="match status" value="1"/>
</dbReference>
<dbReference type="EMBL" id="BAABRU010000029">
    <property type="protein sequence ID" value="GAA5530992.1"/>
    <property type="molecule type" value="Genomic_DNA"/>
</dbReference>
<dbReference type="InterPro" id="IPR050206">
    <property type="entry name" value="FtsK/SpoIIIE/SftA"/>
</dbReference>
<comment type="caution">
    <text evidence="5">The sequence shown here is derived from an EMBL/GenBank/DDBJ whole genome shotgun (WGS) entry which is preliminary data.</text>
</comment>
<accession>A0ABP9X6H4</accession>
<dbReference type="SUPFAM" id="SSF52540">
    <property type="entry name" value="P-loop containing nucleoside triphosphate hydrolases"/>
    <property type="match status" value="1"/>
</dbReference>
<organism evidence="5 6">
    <name type="scientific">Herpetosiphon gulosus</name>
    <dbReference type="NCBI Taxonomy" id="1973496"/>
    <lineage>
        <taxon>Bacteria</taxon>
        <taxon>Bacillati</taxon>
        <taxon>Chloroflexota</taxon>
        <taxon>Chloroflexia</taxon>
        <taxon>Herpetosiphonales</taxon>
        <taxon>Herpetosiphonaceae</taxon>
        <taxon>Herpetosiphon</taxon>
    </lineage>
</organism>
<keyword evidence="2 3" id="KW-0067">ATP-binding</keyword>
<protein>
    <recommendedName>
        <fullName evidence="4">FtsK domain-containing protein</fullName>
    </recommendedName>
</protein>
<keyword evidence="6" id="KW-1185">Reference proteome</keyword>
<dbReference type="RefSeq" id="WP_345724581.1">
    <property type="nucleotide sequence ID" value="NZ_BAABRU010000029.1"/>
</dbReference>
<evidence type="ECO:0000313" key="5">
    <source>
        <dbReference type="EMBL" id="GAA5530992.1"/>
    </source>
</evidence>
<proteinExistence type="predicted"/>
<sequence length="516" mass="56590">MGVGTTLLLVTIAFAVIGWYKGRAWWTLYRTFRAWEQQYRQGVPVAAITVPMPPFPKQVSIQPTAINNSVNHLKSFDFPAPTDMTILDGAARALKNPPSDLRISIAELDRRSTQARYGFPLGWFAGAANPALVSAAFVGDVNHILVTGLTDSGKDNMVISWLLALAYRYRPEQVQIAFVDGKNGLSLNGWHTKQHTFLFAKSGDQLAGAMEALVAERKRREQILWDAQCEKWEEYPGSDMPLLIVYVSELMLLQSAVGKTSLGDWLNEELSGCRSAGIRYIIGTQNATKLDTRWRSQIGLHVAGYQQSQDGDEPNTGLSPKALRALGTTPANIVVGVPPSELPVPPSGAGVFTLVQGRRVLTVRAPYVDRAQRLWWLQQLPDRADTQELLHQFKQTTMVGMPRFQPSEAVLPNDLVEAQPVIAFAAVQESSHDQGYDASALADVLASLRQRDLAMNEVFIAACVAAYKRHKSYSGVIREFWGSYSGGKEQAVKDALANADRKGGEAPILSPMASAA</sequence>
<name>A0ABP9X6H4_9CHLR</name>
<evidence type="ECO:0000256" key="2">
    <source>
        <dbReference type="ARBA" id="ARBA00022840"/>
    </source>
</evidence>
<dbReference type="InterPro" id="IPR027417">
    <property type="entry name" value="P-loop_NTPase"/>
</dbReference>
<dbReference type="Pfam" id="PF01580">
    <property type="entry name" value="FtsK_SpoIIIE"/>
    <property type="match status" value="1"/>
</dbReference>
<dbReference type="PROSITE" id="PS50901">
    <property type="entry name" value="FTSK"/>
    <property type="match status" value="1"/>
</dbReference>
<evidence type="ECO:0000313" key="6">
    <source>
        <dbReference type="Proteomes" id="UP001428290"/>
    </source>
</evidence>
<evidence type="ECO:0000259" key="4">
    <source>
        <dbReference type="PROSITE" id="PS50901"/>
    </source>
</evidence>
<keyword evidence="1 3" id="KW-0547">Nucleotide-binding</keyword>
<feature type="binding site" evidence="3">
    <location>
        <begin position="148"/>
        <end position="155"/>
    </location>
    <ligand>
        <name>ATP</name>
        <dbReference type="ChEBI" id="CHEBI:30616"/>
    </ligand>
</feature>
<evidence type="ECO:0000256" key="1">
    <source>
        <dbReference type="ARBA" id="ARBA00022741"/>
    </source>
</evidence>
<dbReference type="Gene3D" id="3.40.50.300">
    <property type="entry name" value="P-loop containing nucleotide triphosphate hydrolases"/>
    <property type="match status" value="1"/>
</dbReference>
<dbReference type="InterPro" id="IPR002543">
    <property type="entry name" value="FtsK_dom"/>
</dbReference>
<feature type="domain" description="FtsK" evidence="4">
    <location>
        <begin position="128"/>
        <end position="313"/>
    </location>
</feature>
<gene>
    <name evidence="5" type="ORF">Hgul01_04816</name>
</gene>
<dbReference type="Proteomes" id="UP001428290">
    <property type="component" value="Unassembled WGS sequence"/>
</dbReference>